<dbReference type="GO" id="GO:0004585">
    <property type="term" value="F:ornithine carbamoyltransferase activity"/>
    <property type="evidence" value="ECO:0007669"/>
    <property type="project" value="UniProtKB-UniRule"/>
</dbReference>
<dbReference type="PRINTS" id="PR00100">
    <property type="entry name" value="AOTCASE"/>
</dbReference>
<dbReference type="AlphaFoldDB" id="A0A4R7J942"/>
<evidence type="ECO:0000313" key="6">
    <source>
        <dbReference type="EMBL" id="TDT33087.1"/>
    </source>
</evidence>
<dbReference type="GO" id="GO:0042450">
    <property type="term" value="P:L-arginine biosynthetic process via ornithine"/>
    <property type="evidence" value="ECO:0007669"/>
    <property type="project" value="UniProtKB-UniRule"/>
</dbReference>
<evidence type="ECO:0000256" key="3">
    <source>
        <dbReference type="RuleBase" id="RU003634"/>
    </source>
</evidence>
<evidence type="ECO:0000313" key="7">
    <source>
        <dbReference type="Proteomes" id="UP000295371"/>
    </source>
</evidence>
<dbReference type="InterPro" id="IPR006131">
    <property type="entry name" value="Asp_carbamoyltransf_Asp/Orn-bd"/>
</dbReference>
<protein>
    <recommendedName>
        <fullName evidence="2">Ornithine carbamoyltransferase</fullName>
        <ecNumber evidence="2">2.1.3.3</ecNumber>
    </recommendedName>
</protein>
<name>A0A4R7J942_9ACTN</name>
<dbReference type="EMBL" id="SOAW01000001">
    <property type="protein sequence ID" value="TDT33087.1"/>
    <property type="molecule type" value="Genomic_DNA"/>
</dbReference>
<evidence type="ECO:0000256" key="2">
    <source>
        <dbReference type="NCBIfam" id="TIGR00658"/>
    </source>
</evidence>
<evidence type="ECO:0000256" key="1">
    <source>
        <dbReference type="ARBA" id="ARBA00022679"/>
    </source>
</evidence>
<dbReference type="InterPro" id="IPR002292">
    <property type="entry name" value="Orn/put_carbamltrans"/>
</dbReference>
<dbReference type="Pfam" id="PF00185">
    <property type="entry name" value="OTCace"/>
    <property type="match status" value="1"/>
</dbReference>
<dbReference type="InterPro" id="IPR036901">
    <property type="entry name" value="Asp/Orn_carbamoylTrfase_sf"/>
</dbReference>
<dbReference type="RefSeq" id="WP_133753654.1">
    <property type="nucleotide sequence ID" value="NZ_CP171129.1"/>
</dbReference>
<accession>A0A4R7J942</accession>
<feature type="domain" description="Aspartate/ornithine carbamoyltransferase carbamoyl-P binding" evidence="5">
    <location>
        <begin position="2"/>
        <end position="139"/>
    </location>
</feature>
<dbReference type="GO" id="GO:0019240">
    <property type="term" value="P:citrulline biosynthetic process"/>
    <property type="evidence" value="ECO:0007669"/>
    <property type="project" value="TreeGrafter"/>
</dbReference>
<evidence type="ECO:0000259" key="4">
    <source>
        <dbReference type="Pfam" id="PF00185"/>
    </source>
</evidence>
<comment type="similarity">
    <text evidence="3">Belongs to the aspartate/ornithine carbamoyltransferase superfamily.</text>
</comment>
<comment type="caution">
    <text evidence="6">The sequence shown here is derived from an EMBL/GenBank/DDBJ whole genome shotgun (WGS) entry which is preliminary data.</text>
</comment>
<dbReference type="PRINTS" id="PR00102">
    <property type="entry name" value="OTCASE"/>
</dbReference>
<gene>
    <name evidence="6" type="ORF">CLV29_0685</name>
</gene>
<dbReference type="InterPro" id="IPR006132">
    <property type="entry name" value="Asp/Orn_carbamoyltranf_P-bd"/>
</dbReference>
<dbReference type="PANTHER" id="PTHR45753">
    <property type="entry name" value="ORNITHINE CARBAMOYLTRANSFERASE, MITOCHONDRIAL"/>
    <property type="match status" value="1"/>
</dbReference>
<proteinExistence type="inferred from homology"/>
<organism evidence="6 7">
    <name type="scientific">Naumannella halotolerans</name>
    <dbReference type="NCBI Taxonomy" id="993414"/>
    <lineage>
        <taxon>Bacteria</taxon>
        <taxon>Bacillati</taxon>
        <taxon>Actinomycetota</taxon>
        <taxon>Actinomycetes</taxon>
        <taxon>Propionibacteriales</taxon>
        <taxon>Propionibacteriaceae</taxon>
        <taxon>Naumannella</taxon>
    </lineage>
</organism>
<dbReference type="Gene3D" id="3.40.50.1370">
    <property type="entry name" value="Aspartate/ornithine carbamoyltransferase"/>
    <property type="match status" value="2"/>
</dbReference>
<dbReference type="NCBIfam" id="NF001986">
    <property type="entry name" value="PRK00779.1"/>
    <property type="match status" value="1"/>
</dbReference>
<dbReference type="NCBIfam" id="TIGR00658">
    <property type="entry name" value="orni_carb_tr"/>
    <property type="match status" value="1"/>
</dbReference>
<dbReference type="SUPFAM" id="SSF53671">
    <property type="entry name" value="Aspartate/ornithine carbamoyltransferase"/>
    <property type="match status" value="1"/>
</dbReference>
<keyword evidence="7" id="KW-1185">Reference proteome</keyword>
<dbReference type="Proteomes" id="UP000295371">
    <property type="component" value="Unassembled WGS sequence"/>
</dbReference>
<keyword evidence="1 3" id="KW-0808">Transferase</keyword>
<dbReference type="EC" id="2.1.3.3" evidence="2"/>
<dbReference type="PANTHER" id="PTHR45753:SF3">
    <property type="entry name" value="ORNITHINE TRANSCARBAMYLASE, MITOCHONDRIAL"/>
    <property type="match status" value="1"/>
</dbReference>
<feature type="domain" description="Aspartate/ornithine carbamoyltransferase Asp/Orn-binding" evidence="4">
    <location>
        <begin position="152"/>
        <end position="302"/>
    </location>
</feature>
<dbReference type="InterPro" id="IPR006130">
    <property type="entry name" value="Asp/Orn_carbamoylTrfase"/>
</dbReference>
<dbReference type="GO" id="GO:0016597">
    <property type="term" value="F:amino acid binding"/>
    <property type="evidence" value="ECO:0007669"/>
    <property type="project" value="InterPro"/>
</dbReference>
<reference evidence="6 7" key="1">
    <citation type="submission" date="2019-03" db="EMBL/GenBank/DDBJ databases">
        <title>Genomic Encyclopedia of Archaeal and Bacterial Type Strains, Phase II (KMG-II): from individual species to whole genera.</title>
        <authorList>
            <person name="Goeker M."/>
        </authorList>
    </citation>
    <scope>NUCLEOTIDE SEQUENCE [LARGE SCALE GENOMIC DNA]</scope>
    <source>
        <strain evidence="6 7">DSM 24323</strain>
    </source>
</reference>
<sequence>MRHFLAPNDFSPAEQARAIDLAAELTRDRWSHRPFNGPRSVAIISDKPTLRTQLSFQVGIADLGGNALMVDGNLAGVGTRESIPDSARVLGRQVAQIVWRTGAHERIEEMARHAGVPVINALTDDHHPCQVLADLLTIAQHQGDGTAGSLRGLSMTYLGDGANNMSHSYLLGAALAGMHITIASPAGYQPDPAVVESANLIAADTGATIRITDEPGAFGADAVITDTWVSMGQDGAEERARVFAPYRVTTELMETVPQAIAMHCLPAYRGKEIDAEVIDGPRSVVWDEAANRLPVQKAVMIMLDEWAGQDGEAR</sequence>
<dbReference type="Pfam" id="PF02729">
    <property type="entry name" value="OTCace_N"/>
    <property type="match status" value="1"/>
</dbReference>
<evidence type="ECO:0000259" key="5">
    <source>
        <dbReference type="Pfam" id="PF02729"/>
    </source>
</evidence>
<dbReference type="OrthoDB" id="9802587at2"/>
<dbReference type="FunFam" id="3.40.50.1370:FF:000008">
    <property type="entry name" value="Ornithine carbamoyltransferase"/>
    <property type="match status" value="1"/>
</dbReference>